<accession>A0A447GJ88</accession>
<evidence type="ECO:0008006" key="4">
    <source>
        <dbReference type="Google" id="ProtNLM"/>
    </source>
</evidence>
<dbReference type="AlphaFoldDB" id="A0A447GJ88"/>
<name>A0A447GJ88_9MYCO</name>
<dbReference type="Proteomes" id="UP000269998">
    <property type="component" value="Chromosome"/>
</dbReference>
<dbReference type="Pfam" id="PF26327">
    <property type="entry name" value="LpqS"/>
    <property type="match status" value="1"/>
</dbReference>
<gene>
    <name evidence="2" type="ORF">MB901379_04179</name>
</gene>
<evidence type="ECO:0000256" key="1">
    <source>
        <dbReference type="SAM" id="SignalP"/>
    </source>
</evidence>
<keyword evidence="1" id="KW-0732">Signal</keyword>
<evidence type="ECO:0000313" key="3">
    <source>
        <dbReference type="Proteomes" id="UP000269998"/>
    </source>
</evidence>
<evidence type="ECO:0000313" key="2">
    <source>
        <dbReference type="EMBL" id="VDM90577.1"/>
    </source>
</evidence>
<sequence length="135" mass="14346" precursor="true">MTDRRVVWTRFAFVALALALTAVVLAAQCWLPQVSRQVAHPDHPLVTSLGGEFVVSVDHAHLFDHSSPPCPEQFATAILPRSAIPSFASVAVVTVAPAVGLFAHVVVAAGRGPPTAPVHVPTGQELLTRFCLARR</sequence>
<dbReference type="KEGG" id="mbai:MB901379_04179"/>
<proteinExistence type="predicted"/>
<reference evidence="3" key="1">
    <citation type="submission" date="2018-02" db="EMBL/GenBank/DDBJ databases">
        <authorList>
            <person name="Seth-Smith MB H."/>
            <person name="Seth-Smith H."/>
        </authorList>
    </citation>
    <scope>NUCLEOTIDE SEQUENCE [LARGE SCALE GENOMIC DNA]</scope>
</reference>
<keyword evidence="3" id="KW-1185">Reference proteome</keyword>
<organism evidence="2 3">
    <name type="scientific">Mycobacterium basiliense</name>
    <dbReference type="NCBI Taxonomy" id="2094119"/>
    <lineage>
        <taxon>Bacteria</taxon>
        <taxon>Bacillati</taxon>
        <taxon>Actinomycetota</taxon>
        <taxon>Actinomycetes</taxon>
        <taxon>Mycobacteriales</taxon>
        <taxon>Mycobacteriaceae</taxon>
        <taxon>Mycobacterium</taxon>
    </lineage>
</organism>
<protein>
    <recommendedName>
        <fullName evidence="4">Lipoprotein LpqS</fullName>
    </recommendedName>
</protein>
<dbReference type="EMBL" id="LR130759">
    <property type="protein sequence ID" value="VDM90577.1"/>
    <property type="molecule type" value="Genomic_DNA"/>
</dbReference>
<dbReference type="InterPro" id="IPR058714">
    <property type="entry name" value="LpqS"/>
</dbReference>
<feature type="signal peptide" evidence="1">
    <location>
        <begin position="1"/>
        <end position="26"/>
    </location>
</feature>
<dbReference type="RefSeq" id="WP_269462770.1">
    <property type="nucleotide sequence ID" value="NZ_CBCSKE010000007.1"/>
</dbReference>
<feature type="chain" id="PRO_5019373253" description="Lipoprotein LpqS" evidence="1">
    <location>
        <begin position="27"/>
        <end position="135"/>
    </location>
</feature>